<gene>
    <name evidence="1" type="ORF">CTI12_AA517230</name>
</gene>
<accession>A0A2U1L8U5</accession>
<dbReference type="Proteomes" id="UP000245207">
    <property type="component" value="Unassembled WGS sequence"/>
</dbReference>
<dbReference type="OrthoDB" id="1723886at2759"/>
<reference evidence="1 2" key="1">
    <citation type="journal article" date="2018" name="Mol. Plant">
        <title>The genome of Artemisia annua provides insight into the evolution of Asteraceae family and artemisinin biosynthesis.</title>
        <authorList>
            <person name="Shen Q."/>
            <person name="Zhang L."/>
            <person name="Liao Z."/>
            <person name="Wang S."/>
            <person name="Yan T."/>
            <person name="Shi P."/>
            <person name="Liu M."/>
            <person name="Fu X."/>
            <person name="Pan Q."/>
            <person name="Wang Y."/>
            <person name="Lv Z."/>
            <person name="Lu X."/>
            <person name="Zhang F."/>
            <person name="Jiang W."/>
            <person name="Ma Y."/>
            <person name="Chen M."/>
            <person name="Hao X."/>
            <person name="Li L."/>
            <person name="Tang Y."/>
            <person name="Lv G."/>
            <person name="Zhou Y."/>
            <person name="Sun X."/>
            <person name="Brodelius P.E."/>
            <person name="Rose J.K.C."/>
            <person name="Tang K."/>
        </authorList>
    </citation>
    <scope>NUCLEOTIDE SEQUENCE [LARGE SCALE GENOMIC DNA]</scope>
    <source>
        <strain evidence="2">cv. Huhao1</strain>
        <tissue evidence="1">Leaf</tissue>
    </source>
</reference>
<organism evidence="1 2">
    <name type="scientific">Artemisia annua</name>
    <name type="common">Sweet wormwood</name>
    <dbReference type="NCBI Taxonomy" id="35608"/>
    <lineage>
        <taxon>Eukaryota</taxon>
        <taxon>Viridiplantae</taxon>
        <taxon>Streptophyta</taxon>
        <taxon>Embryophyta</taxon>
        <taxon>Tracheophyta</taxon>
        <taxon>Spermatophyta</taxon>
        <taxon>Magnoliopsida</taxon>
        <taxon>eudicotyledons</taxon>
        <taxon>Gunneridae</taxon>
        <taxon>Pentapetalae</taxon>
        <taxon>asterids</taxon>
        <taxon>campanulids</taxon>
        <taxon>Asterales</taxon>
        <taxon>Asteraceae</taxon>
        <taxon>Asteroideae</taxon>
        <taxon>Anthemideae</taxon>
        <taxon>Artemisiinae</taxon>
        <taxon>Artemisia</taxon>
    </lineage>
</organism>
<evidence type="ECO:0000313" key="1">
    <source>
        <dbReference type="EMBL" id="PWA45406.1"/>
    </source>
</evidence>
<name>A0A2U1L8U5_ARTAN</name>
<dbReference type="EMBL" id="PKPP01010782">
    <property type="protein sequence ID" value="PWA45406.1"/>
    <property type="molecule type" value="Genomic_DNA"/>
</dbReference>
<keyword evidence="1" id="KW-0689">Ribosomal protein</keyword>
<comment type="caution">
    <text evidence="1">The sequence shown here is derived from an EMBL/GenBank/DDBJ whole genome shotgun (WGS) entry which is preliminary data.</text>
</comment>
<dbReference type="STRING" id="35608.A0A2U1L8U5"/>
<dbReference type="AlphaFoldDB" id="A0A2U1L8U5"/>
<protein>
    <submittedName>
        <fullName evidence="1">Ribosomal protein L30, ferredoxin-like fold domain-containing protein</fullName>
    </submittedName>
</protein>
<evidence type="ECO:0000313" key="2">
    <source>
        <dbReference type="Proteomes" id="UP000245207"/>
    </source>
</evidence>
<keyword evidence="1" id="KW-0687">Ribonucleoprotein</keyword>
<sequence>MAEEERKPLNFVNEIVLKKRKNNEDWANRRKERLEQRVKTSKSDNFFIKKPEQFITEYRDKIFFGKKFRNCSNAAAAFYCTNTFSDSLVVSKSGDMSSQKVTPEN</sequence>
<dbReference type="GO" id="GO:0005840">
    <property type="term" value="C:ribosome"/>
    <property type="evidence" value="ECO:0007669"/>
    <property type="project" value="UniProtKB-KW"/>
</dbReference>
<proteinExistence type="predicted"/>
<keyword evidence="2" id="KW-1185">Reference proteome</keyword>